<evidence type="ECO:0000313" key="2">
    <source>
        <dbReference type="Proteomes" id="UP000749559"/>
    </source>
</evidence>
<comment type="caution">
    <text evidence="1">The sequence shown here is derived from an EMBL/GenBank/DDBJ whole genome shotgun (WGS) entry which is preliminary data.</text>
</comment>
<keyword evidence="2" id="KW-1185">Reference proteome</keyword>
<evidence type="ECO:0000313" key="1">
    <source>
        <dbReference type="EMBL" id="CAH1778514.1"/>
    </source>
</evidence>
<protein>
    <submittedName>
        <fullName evidence="1">Uncharacterized protein</fullName>
    </submittedName>
</protein>
<dbReference type="EMBL" id="CAIIXF020000003">
    <property type="protein sequence ID" value="CAH1778514.1"/>
    <property type="molecule type" value="Genomic_DNA"/>
</dbReference>
<reference evidence="1" key="1">
    <citation type="submission" date="2022-03" db="EMBL/GenBank/DDBJ databases">
        <authorList>
            <person name="Martin C."/>
        </authorList>
    </citation>
    <scope>NUCLEOTIDE SEQUENCE</scope>
</reference>
<gene>
    <name evidence="1" type="ORF">OFUS_LOCUS5423</name>
</gene>
<feature type="non-terminal residue" evidence="1">
    <location>
        <position position="1"/>
    </location>
</feature>
<name>A0A8J1URW1_OWEFU</name>
<dbReference type="Proteomes" id="UP000749559">
    <property type="component" value="Unassembled WGS sequence"/>
</dbReference>
<proteinExistence type="predicted"/>
<accession>A0A8J1URW1</accession>
<sequence>SEYFSRAHIFKPVLSDTKLAAWSKKVFLGPSWFFLEYIQSLQLGPRIYFRDQAGFFWSTLAKDLHMVFTGFIYKYKNDLIHNIVNKGTYDMYYSYLHLHQSHSLQYWST</sequence>
<dbReference type="AlphaFoldDB" id="A0A8J1URW1"/>
<organism evidence="1 2">
    <name type="scientific">Owenia fusiformis</name>
    <name type="common">Polychaete worm</name>
    <dbReference type="NCBI Taxonomy" id="6347"/>
    <lineage>
        <taxon>Eukaryota</taxon>
        <taxon>Metazoa</taxon>
        <taxon>Spiralia</taxon>
        <taxon>Lophotrochozoa</taxon>
        <taxon>Annelida</taxon>
        <taxon>Polychaeta</taxon>
        <taxon>Sedentaria</taxon>
        <taxon>Canalipalpata</taxon>
        <taxon>Sabellida</taxon>
        <taxon>Oweniida</taxon>
        <taxon>Oweniidae</taxon>
        <taxon>Owenia</taxon>
    </lineage>
</organism>